<keyword evidence="3" id="KW-1185">Reference proteome</keyword>
<dbReference type="Pfam" id="PF13455">
    <property type="entry name" value="MUG113"/>
    <property type="match status" value="1"/>
</dbReference>
<dbReference type="OrthoDB" id="6988047at2"/>
<dbReference type="Proteomes" id="UP000243924">
    <property type="component" value="Chromosome I"/>
</dbReference>
<protein>
    <submittedName>
        <fullName evidence="2">T5orf172 domain-containing protein</fullName>
    </submittedName>
</protein>
<name>A0A1H2EI81_9GAMM</name>
<gene>
    <name evidence="2" type="ORF">SAMN05216210_0750</name>
</gene>
<accession>A0A1H2EI81</accession>
<evidence type="ECO:0000259" key="1">
    <source>
        <dbReference type="SMART" id="SM00974"/>
    </source>
</evidence>
<dbReference type="InterPro" id="IPR018306">
    <property type="entry name" value="Phage_T5_Orf172_DNA-bd"/>
</dbReference>
<dbReference type="RefSeq" id="WP_157719072.1">
    <property type="nucleotide sequence ID" value="NZ_LT629787.1"/>
</dbReference>
<sequence length="311" mass="36124">MNLTELDIIVAELMFPILVEIVHTREKVGYKELADLIKAKNFHVPEIANITQRHIGRKLGVIWEFTKSQGCPHIGSLVVLQSGECGTGISSVIKDLPEERKKVKEFDWSKISLDFKNYISKVKFSKKEGDEKLIKRSREQAKDKFIQYWQAIKDEAPVSRDEAYELKEPVLQLVQEGYRPEVAFSEELLKFALKRQPKNPESSYVYIGQYIEYDTNAPIFDQLKIGYTTDIDSRAQVLSGGVDGPLRFDVKCYWEFERYVAYAIEQRLHGKFSSYRKRGEFFENIDGLLAELVDDEITQKYEQYLKSSSYE</sequence>
<feature type="domain" description="Bacteriophage T5 Orf172 DNA-binding" evidence="1">
    <location>
        <begin position="217"/>
        <end position="296"/>
    </location>
</feature>
<dbReference type="STRING" id="1434072.SAMN05216210_0750"/>
<dbReference type="SMART" id="SM00974">
    <property type="entry name" value="T5orf172"/>
    <property type="match status" value="1"/>
</dbReference>
<dbReference type="AlphaFoldDB" id="A0A1H2EI81"/>
<reference evidence="3" key="1">
    <citation type="submission" date="2016-10" db="EMBL/GenBank/DDBJ databases">
        <authorList>
            <person name="Varghese N."/>
            <person name="Submissions S."/>
        </authorList>
    </citation>
    <scope>NUCLEOTIDE SEQUENCE [LARGE SCALE GENOMIC DNA]</scope>
    <source>
        <strain evidence="3">CECT 8338</strain>
    </source>
</reference>
<evidence type="ECO:0000313" key="2">
    <source>
        <dbReference type="EMBL" id="SDT94784.1"/>
    </source>
</evidence>
<evidence type="ECO:0000313" key="3">
    <source>
        <dbReference type="Proteomes" id="UP000243924"/>
    </source>
</evidence>
<dbReference type="EMBL" id="LT629787">
    <property type="protein sequence ID" value="SDT94784.1"/>
    <property type="molecule type" value="Genomic_DNA"/>
</dbReference>
<proteinExistence type="predicted"/>
<organism evidence="2 3">
    <name type="scientific">Halopseudomonas salegens</name>
    <dbReference type="NCBI Taxonomy" id="1434072"/>
    <lineage>
        <taxon>Bacteria</taxon>
        <taxon>Pseudomonadati</taxon>
        <taxon>Pseudomonadota</taxon>
        <taxon>Gammaproteobacteria</taxon>
        <taxon>Pseudomonadales</taxon>
        <taxon>Pseudomonadaceae</taxon>
        <taxon>Halopseudomonas</taxon>
    </lineage>
</organism>